<comment type="caution">
    <text evidence="11">The sequence shown here is derived from an EMBL/GenBank/DDBJ whole genome shotgun (WGS) entry which is preliminary data.</text>
</comment>
<evidence type="ECO:0000256" key="3">
    <source>
        <dbReference type="ARBA" id="ARBA00022729"/>
    </source>
</evidence>
<keyword evidence="4" id="KW-0319">Glycerol metabolism</keyword>
<feature type="signal peptide" evidence="9">
    <location>
        <begin position="1"/>
        <end position="27"/>
    </location>
</feature>
<evidence type="ECO:0000256" key="2">
    <source>
        <dbReference type="ARBA" id="ARBA00012247"/>
    </source>
</evidence>
<dbReference type="PROSITE" id="PS51704">
    <property type="entry name" value="GP_PDE"/>
    <property type="match status" value="2"/>
</dbReference>
<keyword evidence="6" id="KW-0325">Glycoprotein</keyword>
<dbReference type="STRING" id="52838.A0A4S8II48"/>
<name>A0A4S8II48_MUSBA</name>
<proteinExistence type="inferred from homology"/>
<gene>
    <name evidence="11" type="ORF">C4D60_Mb09t11530</name>
</gene>
<dbReference type="SUPFAM" id="SSF51695">
    <property type="entry name" value="PLC-like phosphodiesterases"/>
    <property type="match status" value="2"/>
</dbReference>
<feature type="compositionally biased region" description="Polar residues" evidence="8">
    <location>
        <begin position="720"/>
        <end position="733"/>
    </location>
</feature>
<feature type="domain" description="GP-PDE" evidence="10">
    <location>
        <begin position="38"/>
        <end position="338"/>
    </location>
</feature>
<reference evidence="11 12" key="1">
    <citation type="journal article" date="2019" name="Nat. Plants">
        <title>Genome sequencing of Musa balbisiana reveals subgenome evolution and function divergence in polyploid bananas.</title>
        <authorList>
            <person name="Yao X."/>
        </authorList>
    </citation>
    <scope>NUCLEOTIDE SEQUENCE [LARGE SCALE GENOMIC DNA]</scope>
    <source>
        <strain evidence="12">cv. DH-PKW</strain>
        <tissue evidence="11">Leaves</tissue>
    </source>
</reference>
<dbReference type="InterPro" id="IPR017946">
    <property type="entry name" value="PLC-like_Pdiesterase_TIM-brl"/>
</dbReference>
<comment type="catalytic activity">
    <reaction evidence="7">
        <text>a sn-glycero-3-phosphodiester + H2O = an alcohol + sn-glycerol 3-phosphate + H(+)</text>
        <dbReference type="Rhea" id="RHEA:12969"/>
        <dbReference type="ChEBI" id="CHEBI:15377"/>
        <dbReference type="ChEBI" id="CHEBI:15378"/>
        <dbReference type="ChEBI" id="CHEBI:30879"/>
        <dbReference type="ChEBI" id="CHEBI:57597"/>
        <dbReference type="ChEBI" id="CHEBI:83408"/>
        <dbReference type="EC" id="3.1.4.46"/>
    </reaction>
</comment>
<dbReference type="GO" id="GO:0006629">
    <property type="term" value="P:lipid metabolic process"/>
    <property type="evidence" value="ECO:0007669"/>
    <property type="project" value="InterPro"/>
</dbReference>
<evidence type="ECO:0000259" key="10">
    <source>
        <dbReference type="PROSITE" id="PS51704"/>
    </source>
</evidence>
<evidence type="ECO:0000256" key="1">
    <source>
        <dbReference type="ARBA" id="ARBA00007277"/>
    </source>
</evidence>
<dbReference type="Proteomes" id="UP000317650">
    <property type="component" value="Chromosome 9"/>
</dbReference>
<dbReference type="EMBL" id="PYDT01000010">
    <property type="protein sequence ID" value="THU47062.1"/>
    <property type="molecule type" value="Genomic_DNA"/>
</dbReference>
<comment type="similarity">
    <text evidence="1">Belongs to the glycerophosphoryl diester phosphodiesterase family.</text>
</comment>
<dbReference type="GO" id="GO:0006071">
    <property type="term" value="P:glycerol metabolic process"/>
    <property type="evidence" value="ECO:0007669"/>
    <property type="project" value="UniProtKB-KW"/>
</dbReference>
<dbReference type="CDD" id="cd08604">
    <property type="entry name" value="GDPD_SHV3_repeat_2"/>
    <property type="match status" value="1"/>
</dbReference>
<evidence type="ECO:0000256" key="5">
    <source>
        <dbReference type="ARBA" id="ARBA00022801"/>
    </source>
</evidence>
<keyword evidence="3 9" id="KW-0732">Signal</keyword>
<dbReference type="GO" id="GO:0008889">
    <property type="term" value="F:glycerophosphodiester phosphodiesterase activity"/>
    <property type="evidence" value="ECO:0007669"/>
    <property type="project" value="UniProtKB-EC"/>
</dbReference>
<keyword evidence="5" id="KW-0378">Hydrolase</keyword>
<dbReference type="PANTHER" id="PTHR43620:SF7">
    <property type="entry name" value="GLYCEROPHOSPHODIESTER PHOSPHODIESTERASE GDPD5-RELATED"/>
    <property type="match status" value="1"/>
</dbReference>
<evidence type="ECO:0000313" key="11">
    <source>
        <dbReference type="EMBL" id="THU47062.1"/>
    </source>
</evidence>
<feature type="domain" description="GP-PDE" evidence="10">
    <location>
        <begin position="354"/>
        <end position="654"/>
    </location>
</feature>
<accession>A0A4S8II48</accession>
<dbReference type="AlphaFoldDB" id="A0A4S8II48"/>
<dbReference type="PROSITE" id="PS51257">
    <property type="entry name" value="PROKAR_LIPOPROTEIN"/>
    <property type="match status" value="1"/>
</dbReference>
<dbReference type="FunFam" id="3.20.20.190:FF:000013">
    <property type="entry name" value="Glycerophosphodiester phosphodiesterase GDPDL3"/>
    <property type="match status" value="1"/>
</dbReference>
<evidence type="ECO:0000256" key="9">
    <source>
        <dbReference type="SAM" id="SignalP"/>
    </source>
</evidence>
<protein>
    <recommendedName>
        <fullName evidence="2">glycerophosphodiester phosphodiesterase</fullName>
        <ecNumber evidence="2">3.1.4.46</ecNumber>
    </recommendedName>
</protein>
<dbReference type="EC" id="3.1.4.46" evidence="2"/>
<dbReference type="PANTHER" id="PTHR43620">
    <property type="entry name" value="GLYCEROPHOSPHORYL DIESTER PHOSPHODIESTERASE"/>
    <property type="match status" value="1"/>
</dbReference>
<evidence type="ECO:0000256" key="7">
    <source>
        <dbReference type="ARBA" id="ARBA00047512"/>
    </source>
</evidence>
<feature type="region of interest" description="Disordered" evidence="8">
    <location>
        <begin position="702"/>
        <end position="733"/>
    </location>
</feature>
<dbReference type="FunFam" id="3.20.20.190:FF:000011">
    <property type="entry name" value="Glycerophosphodiester phosphodiesterase GDPDL3"/>
    <property type="match status" value="1"/>
</dbReference>
<feature type="chain" id="PRO_5020914197" description="glycerophosphodiester phosphodiesterase" evidence="9">
    <location>
        <begin position="28"/>
        <end position="844"/>
    </location>
</feature>
<dbReference type="Pfam" id="PF03009">
    <property type="entry name" value="GDPD"/>
    <property type="match status" value="1"/>
</dbReference>
<organism evidence="11 12">
    <name type="scientific">Musa balbisiana</name>
    <name type="common">Banana</name>
    <dbReference type="NCBI Taxonomy" id="52838"/>
    <lineage>
        <taxon>Eukaryota</taxon>
        <taxon>Viridiplantae</taxon>
        <taxon>Streptophyta</taxon>
        <taxon>Embryophyta</taxon>
        <taxon>Tracheophyta</taxon>
        <taxon>Spermatophyta</taxon>
        <taxon>Magnoliopsida</taxon>
        <taxon>Liliopsida</taxon>
        <taxon>Zingiberales</taxon>
        <taxon>Musaceae</taxon>
        <taxon>Musa</taxon>
    </lineage>
</organism>
<evidence type="ECO:0000256" key="4">
    <source>
        <dbReference type="ARBA" id="ARBA00022798"/>
    </source>
</evidence>
<evidence type="ECO:0000256" key="6">
    <source>
        <dbReference type="ARBA" id="ARBA00023180"/>
    </source>
</evidence>
<dbReference type="Gene3D" id="3.20.20.190">
    <property type="entry name" value="Phosphatidylinositol (PI) phosphodiesterase"/>
    <property type="match status" value="2"/>
</dbReference>
<dbReference type="CDD" id="cd08603">
    <property type="entry name" value="GDPD_SHV3_repeat_1"/>
    <property type="match status" value="1"/>
</dbReference>
<sequence>MGRSSSGGGISSFFVACLLLQLGLTTAQKWLTLSGNAPAIIAKGGFSGLFADSSYNAYRSVSLFSSSDTTLWCDVRLTKDGVGICLPDINLNNCTDIQYYYPQRKKSYMVNGVPTSGWFSVDYDKNELAQVIVTQAIYSRTNAFDSSSSPILSVDDVKTQIKPGALWLNIQHDIFYRQHNLSMRNYVLSVSKRVIVNYLSSPELAFLSGIAPRFKNTKTKLIFRFLGKDTTDPSTNQTYGLLLNNLTFIKTFASGILVPKNYIWPTKSDNYLLPYTSIVTDAQKAGLEVYAADFANDYPFSYNYSYDPLAECLSFIDNGFFSVDGVVTDFPVTPSVAIGCFSQLNKSSIDHGKPLIISHNGASGDYADCTDLAYQKAVDDGADVIDCPVQVTRDGSLICMSSIDLIEDTTVTNSPFRSQISVVPQIKKTAGIFTFNLTLDEIQKNLKPTISQPESLYGLVRNPLYKNSGSFMRLSDFLSFAKGKPLSGVLISVENAAFMAEQLGFSVVDSVISAVNNAGYNKTALEVMIQSTDSSVLVKFKQLTKYKLVYKIEQHIRDAVASSVEDIKTFANAVALDKESIYPATHLFTTDETGLVSMFHDAGIDVYVYVFQNEFVSQPWDFFSDATVEINAHVLGARVDGIITDFPETARRYKRNSCRNLGNSMPNYMQAVPAGGLISLMTSDSLPPALAPIPPLDVSDVVEPPLPSATPKAVAPASRGTVSPSAKPSSGQRSPASILVPLMMICGFLLLPPHDCREGAPYLSSKPSSTQPPVISFFKVQEEAQHHWCIDQAKSKLAKIQNWHYNSRKATSTEIRSRVSRIGSPSPKTTKSSYITPPWLHLAS</sequence>
<keyword evidence="12" id="KW-1185">Reference proteome</keyword>
<evidence type="ECO:0000313" key="12">
    <source>
        <dbReference type="Proteomes" id="UP000317650"/>
    </source>
</evidence>
<evidence type="ECO:0000256" key="8">
    <source>
        <dbReference type="SAM" id="MobiDB-lite"/>
    </source>
</evidence>
<dbReference type="InterPro" id="IPR030395">
    <property type="entry name" value="GP_PDE_dom"/>
</dbReference>